<dbReference type="Proteomes" id="UP000249495">
    <property type="component" value="Chromosome 1"/>
</dbReference>
<feature type="domain" description="DUF1980" evidence="2">
    <location>
        <begin position="2"/>
        <end position="102"/>
    </location>
</feature>
<evidence type="ECO:0000256" key="1">
    <source>
        <dbReference type="SAM" id="Phobius"/>
    </source>
</evidence>
<feature type="transmembrane region" description="Helical" evidence="1">
    <location>
        <begin position="67"/>
        <end position="86"/>
    </location>
</feature>
<dbReference type="InterPro" id="IPR048493">
    <property type="entry name" value="DUF1980_N"/>
</dbReference>
<dbReference type="AlphaFoldDB" id="A0A2X3VN12"/>
<keyword evidence="1" id="KW-0812">Transmembrane</keyword>
<evidence type="ECO:0000259" key="3">
    <source>
        <dbReference type="Pfam" id="PF21537"/>
    </source>
</evidence>
<keyword evidence="1" id="KW-0472">Membrane</keyword>
<feature type="domain" description="DUF1980" evidence="3">
    <location>
        <begin position="131"/>
        <end position="269"/>
    </location>
</feature>
<reference evidence="4 5" key="1">
    <citation type="submission" date="2018-06" db="EMBL/GenBank/DDBJ databases">
        <authorList>
            <consortium name="Pathogen Informatics"/>
            <person name="Doyle S."/>
        </authorList>
    </citation>
    <scope>NUCLEOTIDE SEQUENCE [LARGE SCALE GENOMIC DNA]</scope>
    <source>
        <strain evidence="4 5">NCTC12278</strain>
    </source>
</reference>
<gene>
    <name evidence="4" type="primary">ycgQ</name>
    <name evidence="4" type="ORF">NCTC12278_01366</name>
</gene>
<dbReference type="Pfam" id="PF21537">
    <property type="entry name" value="DUF1980_C"/>
    <property type="match status" value="1"/>
</dbReference>
<dbReference type="EMBL" id="LS483343">
    <property type="protein sequence ID" value="SQF40788.1"/>
    <property type="molecule type" value="Genomic_DNA"/>
</dbReference>
<dbReference type="Pfam" id="PF09323">
    <property type="entry name" value="DUF1980"/>
    <property type="match status" value="1"/>
</dbReference>
<feature type="transmembrane region" description="Helical" evidence="1">
    <location>
        <begin position="33"/>
        <end position="55"/>
    </location>
</feature>
<dbReference type="InterPro" id="IPR015402">
    <property type="entry name" value="DUF1980"/>
</dbReference>
<dbReference type="PANTHER" id="PTHR40047:SF1">
    <property type="entry name" value="UPF0703 PROTEIN YCGQ"/>
    <property type="match status" value="1"/>
</dbReference>
<keyword evidence="5" id="KW-1185">Reference proteome</keyword>
<dbReference type="KEGG" id="sfer:NCTC12278_01366"/>
<accession>A0A2X3VN12</accession>
<evidence type="ECO:0000313" key="4">
    <source>
        <dbReference type="EMBL" id="SQF40788.1"/>
    </source>
</evidence>
<dbReference type="InterPro" id="IPR052955">
    <property type="entry name" value="UPF0703_membrane_permease"/>
</dbReference>
<name>A0A2X3VN12_9STRE</name>
<proteinExistence type="predicted"/>
<dbReference type="InterPro" id="IPR048447">
    <property type="entry name" value="DUF1980_C"/>
</dbReference>
<dbReference type="STRING" id="1123303.GCA_000372425_00884"/>
<sequence length="271" mass="30945">MFRFLVLAGYFELTMYLKLSGKLDQYINSHYSYLAYISMVLSFLLAIIQLTIWMKNLKLDSHLTGKVARLFSPLILLFPVLVGLFVPTVSLDSTTVSAKGYHFPLAAESASSGQSSDGTRVQYLKPDTSLYFTKAAYTKEMKASLKRYQGSDPLKITTQNYMELMEIIYLYPDEFRNRTIEYVGFVYNDPAHKGYQFLFRFGVIHCIADSGVYGLLTTGNQTSYANNTWVLAKGQISVEYNQDLKQTLPVLHVTSFRETSKPDNPYVYRVF</sequence>
<evidence type="ECO:0000313" key="5">
    <source>
        <dbReference type="Proteomes" id="UP000249495"/>
    </source>
</evidence>
<protein>
    <submittedName>
        <fullName evidence="4">Membrane protein</fullName>
    </submittedName>
</protein>
<dbReference type="NCBIfam" id="TIGR03943">
    <property type="entry name" value="TIGR03943 family putative permease subunit"/>
    <property type="match status" value="1"/>
</dbReference>
<keyword evidence="1" id="KW-1133">Transmembrane helix</keyword>
<organism evidence="4 5">
    <name type="scientific">Streptococcus ferus</name>
    <dbReference type="NCBI Taxonomy" id="1345"/>
    <lineage>
        <taxon>Bacteria</taxon>
        <taxon>Bacillati</taxon>
        <taxon>Bacillota</taxon>
        <taxon>Bacilli</taxon>
        <taxon>Lactobacillales</taxon>
        <taxon>Streptococcaceae</taxon>
        <taxon>Streptococcus</taxon>
    </lineage>
</organism>
<dbReference type="RefSeq" id="WP_018030214.1">
    <property type="nucleotide sequence ID" value="NZ_LS483343.1"/>
</dbReference>
<dbReference type="PANTHER" id="PTHR40047">
    <property type="entry name" value="UPF0703 PROTEIN YCGQ"/>
    <property type="match status" value="1"/>
</dbReference>
<evidence type="ECO:0000259" key="2">
    <source>
        <dbReference type="Pfam" id="PF09323"/>
    </source>
</evidence>
<dbReference type="OrthoDB" id="9770408at2"/>